<dbReference type="GO" id="GO:0015658">
    <property type="term" value="F:branched-chain amino acid transmembrane transporter activity"/>
    <property type="evidence" value="ECO:0007669"/>
    <property type="project" value="InterPro"/>
</dbReference>
<evidence type="ECO:0000256" key="3">
    <source>
        <dbReference type="ARBA" id="ARBA00022692"/>
    </source>
</evidence>
<evidence type="ECO:0000256" key="6">
    <source>
        <dbReference type="SAM" id="Phobius"/>
    </source>
</evidence>
<evidence type="ECO:0000256" key="1">
    <source>
        <dbReference type="ARBA" id="ARBA00004651"/>
    </source>
</evidence>
<keyword evidence="3 6" id="KW-0812">Transmembrane</keyword>
<dbReference type="PANTHER" id="PTHR30482:SF10">
    <property type="entry name" value="HIGH-AFFINITY BRANCHED-CHAIN AMINO ACID TRANSPORT PROTEIN BRAE"/>
    <property type="match status" value="1"/>
</dbReference>
<feature type="transmembrane region" description="Helical" evidence="6">
    <location>
        <begin position="247"/>
        <end position="274"/>
    </location>
</feature>
<proteinExistence type="predicted"/>
<protein>
    <submittedName>
        <fullName evidence="7">Branched-chain amino acid transport system permease protein</fullName>
    </submittedName>
</protein>
<evidence type="ECO:0000256" key="5">
    <source>
        <dbReference type="ARBA" id="ARBA00023136"/>
    </source>
</evidence>
<reference evidence="7" key="2">
    <citation type="journal article" date="2012" name="PLoS ONE">
        <title>A Deeply Branching Thermophilic Bacterium with an Ancient Acetyl-CoA Pathway Dominates a Subsurface Ecosystem.</title>
        <authorList>
            <person name="Takami H."/>
            <person name="Noguchi H."/>
            <person name="Takaki Y."/>
            <person name="Uchiyama I."/>
            <person name="Toyoda A."/>
            <person name="Nishi S."/>
            <person name="Chee G.-J."/>
            <person name="Arai W."/>
            <person name="Nunoura T."/>
            <person name="Itoh T."/>
            <person name="Hattori M."/>
            <person name="Takai K."/>
        </authorList>
    </citation>
    <scope>NUCLEOTIDE SEQUENCE</scope>
</reference>
<evidence type="ECO:0000313" key="7">
    <source>
        <dbReference type="EMBL" id="BAL54012.1"/>
    </source>
</evidence>
<feature type="transmembrane region" description="Helical" evidence="6">
    <location>
        <begin position="67"/>
        <end position="86"/>
    </location>
</feature>
<dbReference type="AlphaFoldDB" id="H5SCX6"/>
<feature type="transmembrane region" description="Helical" evidence="6">
    <location>
        <begin position="39"/>
        <end position="55"/>
    </location>
</feature>
<evidence type="ECO:0000256" key="4">
    <source>
        <dbReference type="ARBA" id="ARBA00022989"/>
    </source>
</evidence>
<reference evidence="7" key="1">
    <citation type="journal article" date="2005" name="Environ. Microbiol.">
        <title>Genetic and functional properties of uncultivated thermophilic crenarchaeotes from a subsurface gold mine as revealed by analysis of genome fragments.</title>
        <authorList>
            <person name="Nunoura T."/>
            <person name="Hirayama H."/>
            <person name="Takami H."/>
            <person name="Oida H."/>
            <person name="Nishi S."/>
            <person name="Shimamura S."/>
            <person name="Suzuki Y."/>
            <person name="Inagaki F."/>
            <person name="Takai K."/>
            <person name="Nealson K.H."/>
            <person name="Horikoshi K."/>
        </authorList>
    </citation>
    <scope>NUCLEOTIDE SEQUENCE</scope>
</reference>
<accession>H5SCX6</accession>
<comment type="subcellular location">
    <subcellularLocation>
        <location evidence="1">Cell membrane</location>
        <topology evidence="1">Multi-pass membrane protein</topology>
    </subcellularLocation>
</comment>
<name>H5SCX6_9CHLR</name>
<feature type="transmembrane region" description="Helical" evidence="6">
    <location>
        <begin position="286"/>
        <end position="302"/>
    </location>
</feature>
<feature type="transmembrane region" description="Helical" evidence="6">
    <location>
        <begin position="159"/>
        <end position="178"/>
    </location>
</feature>
<dbReference type="EMBL" id="AP011674">
    <property type="protein sequence ID" value="BAL54012.1"/>
    <property type="molecule type" value="Genomic_DNA"/>
</dbReference>
<feature type="transmembrane region" description="Helical" evidence="6">
    <location>
        <begin position="208"/>
        <end position="227"/>
    </location>
</feature>
<dbReference type="InterPro" id="IPR043428">
    <property type="entry name" value="LivM-like"/>
</dbReference>
<sequence length="344" mass="37722">MKKAFWDRWGLQLLLLLLFPLTIFLPGSGIINPYLDLVLKYIGINIILTISLNLVNGYMGEFSVGHAGFMAIGAYVASILTVWVFPPSLEAILFPLALLAGGLAAGLAGLGIAFPSFRTRGDYLAIVTLAFNMIIKSVLENLEVLGGPRGFMGMTKLTTLWWVYLMVILVVYLARNFVYSSFGRGVLSIREDETASELVSVNTRQVKVLTFVFSAFLAGLAGGLFAHELQFINPRSFTILKSTDMLVMVYLGGIASLGGSILGATVFTIVMEGLRSVLQFLGISQEWRLVVAPLMLILLMLFRPRGIMGLREFRFLLPRAERSEAIRAAREAARANATVGEVRS</sequence>
<feature type="transmembrane region" description="Helical" evidence="6">
    <location>
        <begin position="121"/>
        <end position="139"/>
    </location>
</feature>
<dbReference type="CDD" id="cd06581">
    <property type="entry name" value="TM_PBP1_LivM_like"/>
    <property type="match status" value="1"/>
</dbReference>
<dbReference type="InterPro" id="IPR001851">
    <property type="entry name" value="ABC_transp_permease"/>
</dbReference>
<keyword evidence="2" id="KW-1003">Cell membrane</keyword>
<dbReference type="PANTHER" id="PTHR30482">
    <property type="entry name" value="HIGH-AFFINITY BRANCHED-CHAIN AMINO ACID TRANSPORT SYSTEM PERMEASE"/>
    <property type="match status" value="1"/>
</dbReference>
<keyword evidence="4 6" id="KW-1133">Transmembrane helix</keyword>
<evidence type="ECO:0000256" key="2">
    <source>
        <dbReference type="ARBA" id="ARBA00022475"/>
    </source>
</evidence>
<dbReference type="GO" id="GO:0005886">
    <property type="term" value="C:plasma membrane"/>
    <property type="evidence" value="ECO:0007669"/>
    <property type="project" value="UniProtKB-SubCell"/>
</dbReference>
<gene>
    <name evidence="7" type="ORF">HGMM_F11H08C22</name>
</gene>
<keyword evidence="5 6" id="KW-0472">Membrane</keyword>
<dbReference type="Pfam" id="PF02653">
    <property type="entry name" value="BPD_transp_2"/>
    <property type="match status" value="1"/>
</dbReference>
<feature type="transmembrane region" description="Helical" evidence="6">
    <location>
        <begin position="92"/>
        <end position="114"/>
    </location>
</feature>
<organism evidence="7">
    <name type="scientific">uncultured Chloroflexota bacterium</name>
    <dbReference type="NCBI Taxonomy" id="166587"/>
    <lineage>
        <taxon>Bacteria</taxon>
        <taxon>Bacillati</taxon>
        <taxon>Chloroflexota</taxon>
        <taxon>environmental samples</taxon>
    </lineage>
</organism>